<name>A0AAE0XSK6_9GAST</name>
<organism evidence="2 3">
    <name type="scientific">Elysia crispata</name>
    <name type="common">lettuce slug</name>
    <dbReference type="NCBI Taxonomy" id="231223"/>
    <lineage>
        <taxon>Eukaryota</taxon>
        <taxon>Metazoa</taxon>
        <taxon>Spiralia</taxon>
        <taxon>Lophotrochozoa</taxon>
        <taxon>Mollusca</taxon>
        <taxon>Gastropoda</taxon>
        <taxon>Heterobranchia</taxon>
        <taxon>Euthyneura</taxon>
        <taxon>Panpulmonata</taxon>
        <taxon>Sacoglossa</taxon>
        <taxon>Placobranchoidea</taxon>
        <taxon>Plakobranchidae</taxon>
        <taxon>Elysia</taxon>
    </lineage>
</organism>
<dbReference type="Proteomes" id="UP001283361">
    <property type="component" value="Unassembled WGS sequence"/>
</dbReference>
<keyword evidence="3" id="KW-1185">Reference proteome</keyword>
<gene>
    <name evidence="2" type="ORF">RRG08_050510</name>
</gene>
<accession>A0AAE0XSK6</accession>
<dbReference type="EMBL" id="JAWDGP010007710">
    <property type="protein sequence ID" value="KAK3707695.1"/>
    <property type="molecule type" value="Genomic_DNA"/>
</dbReference>
<protein>
    <submittedName>
        <fullName evidence="2">Uncharacterized protein</fullName>
    </submittedName>
</protein>
<feature type="region of interest" description="Disordered" evidence="1">
    <location>
        <begin position="1"/>
        <end position="27"/>
    </location>
</feature>
<evidence type="ECO:0000313" key="2">
    <source>
        <dbReference type="EMBL" id="KAK3707695.1"/>
    </source>
</evidence>
<sequence length="86" mass="9748">MREIQINLGKREAPAYRPHDGENGKSRDSEGILVFILEIGESVRDRQRSRVKTPEARLTLTYKGKLYCPCTDLPILSYNREAKAAG</sequence>
<proteinExistence type="predicted"/>
<dbReference type="AlphaFoldDB" id="A0AAE0XSK6"/>
<comment type="caution">
    <text evidence="2">The sequence shown here is derived from an EMBL/GenBank/DDBJ whole genome shotgun (WGS) entry which is preliminary data.</text>
</comment>
<evidence type="ECO:0000256" key="1">
    <source>
        <dbReference type="SAM" id="MobiDB-lite"/>
    </source>
</evidence>
<evidence type="ECO:0000313" key="3">
    <source>
        <dbReference type="Proteomes" id="UP001283361"/>
    </source>
</evidence>
<reference evidence="2" key="1">
    <citation type="journal article" date="2023" name="G3 (Bethesda)">
        <title>A reference genome for the long-term kleptoplast-retaining sea slug Elysia crispata morphotype clarki.</title>
        <authorList>
            <person name="Eastman K.E."/>
            <person name="Pendleton A.L."/>
            <person name="Shaikh M.A."/>
            <person name="Suttiyut T."/>
            <person name="Ogas R."/>
            <person name="Tomko P."/>
            <person name="Gavelis G."/>
            <person name="Widhalm J.R."/>
            <person name="Wisecaver J.H."/>
        </authorList>
    </citation>
    <scope>NUCLEOTIDE SEQUENCE</scope>
    <source>
        <strain evidence="2">ECLA1</strain>
    </source>
</reference>